<reference evidence="1 2" key="1">
    <citation type="submission" date="2024-09" db="EMBL/GenBank/DDBJ databases">
        <authorList>
            <person name="Sun Q."/>
            <person name="Mori K."/>
        </authorList>
    </citation>
    <scope>NUCLEOTIDE SEQUENCE [LARGE SCALE GENOMIC DNA]</scope>
    <source>
        <strain evidence="1 2">CICC 11035S</strain>
    </source>
</reference>
<protein>
    <submittedName>
        <fullName evidence="1">Uncharacterized protein</fullName>
    </submittedName>
</protein>
<proteinExistence type="predicted"/>
<dbReference type="RefSeq" id="WP_267223123.1">
    <property type="nucleotide sequence ID" value="NZ_JAPCWC010000020.1"/>
</dbReference>
<comment type="caution">
    <text evidence="1">The sequence shown here is derived from an EMBL/GenBank/DDBJ whole genome shotgun (WGS) entry which is preliminary data.</text>
</comment>
<gene>
    <name evidence="1" type="ORF">ACFFF8_08595</name>
</gene>
<sequence>MSAQSATGGAEPLPDLKVGQMVIDSFNLWTPDSWVPQERLARVVNPCVQNDPDYAGCVEIDYVPAAWIGRHFVSRNNLRLATDAEISPAALASGGQADD</sequence>
<dbReference type="Proteomes" id="UP001589858">
    <property type="component" value="Unassembled WGS sequence"/>
</dbReference>
<name>A0ABV6S997_9SPHN</name>
<organism evidence="1 2">
    <name type="scientific">Novosphingobium clariflavum</name>
    <dbReference type="NCBI Taxonomy" id="2029884"/>
    <lineage>
        <taxon>Bacteria</taxon>
        <taxon>Pseudomonadati</taxon>
        <taxon>Pseudomonadota</taxon>
        <taxon>Alphaproteobacteria</taxon>
        <taxon>Sphingomonadales</taxon>
        <taxon>Sphingomonadaceae</taxon>
        <taxon>Novosphingobium</taxon>
    </lineage>
</organism>
<dbReference type="EMBL" id="JBHLTM010000028">
    <property type="protein sequence ID" value="MFC0684653.1"/>
    <property type="molecule type" value="Genomic_DNA"/>
</dbReference>
<evidence type="ECO:0000313" key="1">
    <source>
        <dbReference type="EMBL" id="MFC0684653.1"/>
    </source>
</evidence>
<keyword evidence="2" id="KW-1185">Reference proteome</keyword>
<accession>A0ABV6S997</accession>
<evidence type="ECO:0000313" key="2">
    <source>
        <dbReference type="Proteomes" id="UP001589858"/>
    </source>
</evidence>